<evidence type="ECO:0000256" key="5">
    <source>
        <dbReference type="ARBA" id="ARBA00023136"/>
    </source>
</evidence>
<name>A0A316FGF2_9GAMM</name>
<proteinExistence type="predicted"/>
<dbReference type="RefSeq" id="WP_109764669.1">
    <property type="nucleotide sequence ID" value="NZ_QGGU01000012.1"/>
</dbReference>
<keyword evidence="2" id="KW-1003">Cell membrane</keyword>
<dbReference type="CDD" id="cd07984">
    <property type="entry name" value="LPLAT_LABLAT-like"/>
    <property type="match status" value="1"/>
</dbReference>
<keyword evidence="3" id="KW-0997">Cell inner membrane</keyword>
<dbReference type="GO" id="GO:0005886">
    <property type="term" value="C:plasma membrane"/>
    <property type="evidence" value="ECO:0007669"/>
    <property type="project" value="UniProtKB-SubCell"/>
</dbReference>
<reference evidence="7 8" key="1">
    <citation type="submission" date="2018-05" db="EMBL/GenBank/DDBJ databases">
        <title>Genomic Encyclopedia of Type Strains, Phase IV (KMG-IV): sequencing the most valuable type-strain genomes for metagenomic binning, comparative biology and taxonomic classification.</title>
        <authorList>
            <person name="Goeker M."/>
        </authorList>
    </citation>
    <scope>NUCLEOTIDE SEQUENCE [LARGE SCALE GENOMIC DNA]</scope>
    <source>
        <strain evidence="7 8">DSM 25350</strain>
    </source>
</reference>
<organism evidence="7 8">
    <name type="scientific">Pleionea mediterranea</name>
    <dbReference type="NCBI Taxonomy" id="523701"/>
    <lineage>
        <taxon>Bacteria</taxon>
        <taxon>Pseudomonadati</taxon>
        <taxon>Pseudomonadota</taxon>
        <taxon>Gammaproteobacteria</taxon>
        <taxon>Oceanospirillales</taxon>
        <taxon>Pleioneaceae</taxon>
        <taxon>Pleionea</taxon>
    </lineage>
</organism>
<evidence type="ECO:0000256" key="6">
    <source>
        <dbReference type="ARBA" id="ARBA00023315"/>
    </source>
</evidence>
<evidence type="ECO:0000256" key="2">
    <source>
        <dbReference type="ARBA" id="ARBA00022475"/>
    </source>
</evidence>
<sequence length="303" mass="34418">MTELPHSKFSLKLTLINSLLWLIARLSFMTARRWGAFFGRLSYYLNSRSVKVSAKNIALCLPELSSKQQKKLLKQSCIHSGMVFFESCWVWQASNQDVAKLIVSVTGQEYLDKAIAKGKGVILTGPHLGNWEALLAWGGMNLKASCMYRRPKITELDPLIQQARSKSGVELIIGERSSVRQMLTTLKQGECFLLLSDQNPAANAGVFAPFFHHPAYTMVLIQRLIAKTKSELLFFHAERVENGFKVHIKPANFSTADQSTEQFAELLNQQLAQQIKSCPEQFEWSYRRFRPVPEGYSHVYLDL</sequence>
<dbReference type="PIRSF" id="PIRSF026649">
    <property type="entry name" value="MsbB"/>
    <property type="match status" value="1"/>
</dbReference>
<comment type="caution">
    <text evidence="7">The sequence shown here is derived from an EMBL/GenBank/DDBJ whole genome shotgun (WGS) entry which is preliminary data.</text>
</comment>
<evidence type="ECO:0000256" key="4">
    <source>
        <dbReference type="ARBA" id="ARBA00022679"/>
    </source>
</evidence>
<protein>
    <submittedName>
        <fullName evidence="7">KDO2-lipid IV(A) lauroyltransferase</fullName>
    </submittedName>
</protein>
<dbReference type="PANTHER" id="PTHR30606">
    <property type="entry name" value="LIPID A BIOSYNTHESIS LAUROYL ACYLTRANSFERASE"/>
    <property type="match status" value="1"/>
</dbReference>
<dbReference type="AlphaFoldDB" id="A0A316FGF2"/>
<evidence type="ECO:0000256" key="1">
    <source>
        <dbReference type="ARBA" id="ARBA00004533"/>
    </source>
</evidence>
<evidence type="ECO:0000313" key="7">
    <source>
        <dbReference type="EMBL" id="PWK46796.1"/>
    </source>
</evidence>
<dbReference type="EMBL" id="QGGU01000012">
    <property type="protein sequence ID" value="PWK46796.1"/>
    <property type="molecule type" value="Genomic_DNA"/>
</dbReference>
<dbReference type="OrthoDB" id="9803456at2"/>
<dbReference type="Pfam" id="PF03279">
    <property type="entry name" value="Lip_A_acyltrans"/>
    <property type="match status" value="1"/>
</dbReference>
<dbReference type="GO" id="GO:0016746">
    <property type="term" value="F:acyltransferase activity"/>
    <property type="evidence" value="ECO:0007669"/>
    <property type="project" value="UniProtKB-KW"/>
</dbReference>
<dbReference type="Proteomes" id="UP000245790">
    <property type="component" value="Unassembled WGS sequence"/>
</dbReference>
<dbReference type="PANTHER" id="PTHR30606:SF10">
    <property type="entry name" value="PHOSPHATIDYLINOSITOL MANNOSIDE ACYLTRANSFERASE"/>
    <property type="match status" value="1"/>
</dbReference>
<evidence type="ECO:0000313" key="8">
    <source>
        <dbReference type="Proteomes" id="UP000245790"/>
    </source>
</evidence>
<evidence type="ECO:0000256" key="3">
    <source>
        <dbReference type="ARBA" id="ARBA00022519"/>
    </source>
</evidence>
<gene>
    <name evidence="7" type="ORF">C8D97_11232</name>
</gene>
<keyword evidence="4 7" id="KW-0808">Transferase</keyword>
<keyword evidence="8" id="KW-1185">Reference proteome</keyword>
<keyword evidence="6" id="KW-0012">Acyltransferase</keyword>
<accession>A0A316FGF2</accession>
<dbReference type="InterPro" id="IPR004960">
    <property type="entry name" value="LipA_acyltrans"/>
</dbReference>
<dbReference type="GO" id="GO:0009247">
    <property type="term" value="P:glycolipid biosynthetic process"/>
    <property type="evidence" value="ECO:0007669"/>
    <property type="project" value="UniProtKB-ARBA"/>
</dbReference>
<comment type="subcellular location">
    <subcellularLocation>
        <location evidence="1">Cell inner membrane</location>
    </subcellularLocation>
</comment>
<keyword evidence="5" id="KW-0472">Membrane</keyword>